<gene>
    <name evidence="1" type="ORF">MM415A02910_0007</name>
    <name evidence="2" type="ORF">MM415B02465_0010</name>
</gene>
<sequence length="182" mass="21109">MTRNIICDIDGVICKYDFPKLIKKYFGVMIPNKGIFTYSLEDALGVPPKAVNNMFAREVFNPPNLVKGVVDNLNYFIDKDYAVLIYTNRLHFMTQGELGDWLETWGIPYTDIINGGELPTYVHAHIDDSPRKLLQVDEDTTVKHRILFSNPWNRGCLDILGKFERAKTWGEIRRIIDERWTP</sequence>
<evidence type="ECO:0000313" key="2">
    <source>
        <dbReference type="EMBL" id="QJA89964.1"/>
    </source>
</evidence>
<dbReference type="InterPro" id="IPR036412">
    <property type="entry name" value="HAD-like_sf"/>
</dbReference>
<dbReference type="Pfam" id="PF06941">
    <property type="entry name" value="NT5C"/>
    <property type="match status" value="1"/>
</dbReference>
<dbReference type="GO" id="GO:0008253">
    <property type="term" value="F:5'-nucleotidase activity"/>
    <property type="evidence" value="ECO:0007669"/>
    <property type="project" value="InterPro"/>
</dbReference>
<dbReference type="GO" id="GO:0009264">
    <property type="term" value="P:deoxyribonucleotide catabolic process"/>
    <property type="evidence" value="ECO:0007669"/>
    <property type="project" value="InterPro"/>
</dbReference>
<protein>
    <recommendedName>
        <fullName evidence="3">5' nucleotidase</fullName>
    </recommendedName>
</protein>
<accession>A0A6M3L955</accession>
<evidence type="ECO:0008006" key="3">
    <source>
        <dbReference type="Google" id="ProtNLM"/>
    </source>
</evidence>
<dbReference type="EMBL" id="MT141927">
    <property type="protein sequence ID" value="QJA72137.1"/>
    <property type="molecule type" value="Genomic_DNA"/>
</dbReference>
<reference evidence="2" key="1">
    <citation type="submission" date="2020-03" db="EMBL/GenBank/DDBJ databases">
        <title>The deep terrestrial virosphere.</title>
        <authorList>
            <person name="Holmfeldt K."/>
            <person name="Nilsson E."/>
            <person name="Simone D."/>
            <person name="Lopez-Fernandez M."/>
            <person name="Wu X."/>
            <person name="de Brujin I."/>
            <person name="Lundin D."/>
            <person name="Andersson A."/>
            <person name="Bertilsson S."/>
            <person name="Dopson M."/>
        </authorList>
    </citation>
    <scope>NUCLEOTIDE SEQUENCE</scope>
    <source>
        <strain evidence="1">MM415A02910</strain>
        <strain evidence="2">MM415B02465</strain>
    </source>
</reference>
<proteinExistence type="predicted"/>
<organism evidence="2">
    <name type="scientific">viral metagenome</name>
    <dbReference type="NCBI Taxonomy" id="1070528"/>
    <lineage>
        <taxon>unclassified sequences</taxon>
        <taxon>metagenomes</taxon>
        <taxon>organismal metagenomes</taxon>
    </lineage>
</organism>
<evidence type="ECO:0000313" key="1">
    <source>
        <dbReference type="EMBL" id="QJA72137.1"/>
    </source>
</evidence>
<dbReference type="Gene3D" id="3.40.50.1000">
    <property type="entry name" value="HAD superfamily/HAD-like"/>
    <property type="match status" value="1"/>
</dbReference>
<name>A0A6M3L955_9ZZZZ</name>
<dbReference type="SUPFAM" id="SSF56784">
    <property type="entry name" value="HAD-like"/>
    <property type="match status" value="1"/>
</dbReference>
<dbReference type="InterPro" id="IPR010708">
    <property type="entry name" value="5'(3')-deoxyribonucleotidase"/>
</dbReference>
<dbReference type="InterPro" id="IPR023214">
    <property type="entry name" value="HAD_sf"/>
</dbReference>
<dbReference type="AlphaFoldDB" id="A0A6M3L955"/>
<dbReference type="EMBL" id="MT142881">
    <property type="protein sequence ID" value="QJA89964.1"/>
    <property type="molecule type" value="Genomic_DNA"/>
</dbReference>